<dbReference type="OrthoDB" id="27298at2759"/>
<dbReference type="GO" id="GO:0005730">
    <property type="term" value="C:nucleolus"/>
    <property type="evidence" value="ECO:0007669"/>
    <property type="project" value="UniProtKB-SubCell"/>
</dbReference>
<dbReference type="FunFam" id="3.30.230.70:FF:000027">
    <property type="entry name" value="Exosome complex component RRP46"/>
    <property type="match status" value="1"/>
</dbReference>
<dbReference type="GO" id="GO:0071035">
    <property type="term" value="P:nuclear polyadenylation-dependent rRNA catabolic process"/>
    <property type="evidence" value="ECO:0007669"/>
    <property type="project" value="EnsemblFungi"/>
</dbReference>
<dbReference type="InterPro" id="IPR027408">
    <property type="entry name" value="PNPase/RNase_PH_dom_sf"/>
</dbReference>
<keyword evidence="4" id="KW-0271">Exosome</keyword>
<name>G8JN28_ERECY</name>
<organism evidence="7 8">
    <name type="scientific">Eremothecium cymbalariae (strain CBS 270.75 / DBVPG 7215 / KCTC 17166 / NRRL Y-17582)</name>
    <name type="common">Yeast</name>
    <dbReference type="NCBI Taxonomy" id="931890"/>
    <lineage>
        <taxon>Eukaryota</taxon>
        <taxon>Fungi</taxon>
        <taxon>Dikarya</taxon>
        <taxon>Ascomycota</taxon>
        <taxon>Saccharomycotina</taxon>
        <taxon>Saccharomycetes</taxon>
        <taxon>Saccharomycetales</taxon>
        <taxon>Saccharomycetaceae</taxon>
        <taxon>Eremothecium</taxon>
    </lineage>
</organism>
<dbReference type="GO" id="GO:0071051">
    <property type="term" value="P:poly(A)-dependent snoRNA 3'-end processing"/>
    <property type="evidence" value="ECO:0007669"/>
    <property type="project" value="TreeGrafter"/>
</dbReference>
<dbReference type="InterPro" id="IPR050080">
    <property type="entry name" value="RNase_PH"/>
</dbReference>
<dbReference type="CDD" id="cd11372">
    <property type="entry name" value="RNase_PH_RRP46"/>
    <property type="match status" value="1"/>
</dbReference>
<evidence type="ECO:0000259" key="6">
    <source>
        <dbReference type="Pfam" id="PF01138"/>
    </source>
</evidence>
<keyword evidence="3" id="KW-0698">rRNA processing</keyword>
<evidence type="ECO:0000256" key="3">
    <source>
        <dbReference type="ARBA" id="ARBA00022552"/>
    </source>
</evidence>
<dbReference type="InterPro" id="IPR036345">
    <property type="entry name" value="ExoRNase_PH_dom2_sf"/>
</dbReference>
<evidence type="ECO:0000256" key="2">
    <source>
        <dbReference type="ARBA" id="ARBA00006678"/>
    </source>
</evidence>
<dbReference type="STRING" id="931890.G8JN28"/>
<dbReference type="GO" id="GO:0000177">
    <property type="term" value="C:cytoplasmic exosome (RNase complex)"/>
    <property type="evidence" value="ECO:0007669"/>
    <property type="project" value="EnsemblFungi"/>
</dbReference>
<evidence type="ECO:0000256" key="1">
    <source>
        <dbReference type="ARBA" id="ARBA00004123"/>
    </source>
</evidence>
<dbReference type="GO" id="GO:0071038">
    <property type="term" value="P:TRAMP-dependent tRNA surveillance pathway"/>
    <property type="evidence" value="ECO:0007669"/>
    <property type="project" value="EnsemblFungi"/>
</dbReference>
<comment type="similarity">
    <text evidence="2">Belongs to the RNase PH family.</text>
</comment>
<dbReference type="SUPFAM" id="SSF54211">
    <property type="entry name" value="Ribosomal protein S5 domain 2-like"/>
    <property type="match status" value="1"/>
</dbReference>
<gene>
    <name evidence="7" type="ordered locus">Ecym_1249</name>
</gene>
<keyword evidence="5" id="KW-0539">Nucleus</keyword>
<dbReference type="PANTHER" id="PTHR11953">
    <property type="entry name" value="EXOSOME COMPLEX COMPONENT"/>
    <property type="match status" value="1"/>
</dbReference>
<dbReference type="GO" id="GO:0000467">
    <property type="term" value="P:exonucleolytic trimming to generate mature 3'-end of 5.8S rRNA from tricistronic rRNA transcript (SSU-rRNA, 5.8S rRNA, LSU-rRNA)"/>
    <property type="evidence" value="ECO:0007669"/>
    <property type="project" value="EnsemblFungi"/>
</dbReference>
<feature type="domain" description="Exoribonuclease phosphorolytic" evidence="6">
    <location>
        <begin position="2"/>
        <end position="119"/>
    </location>
</feature>
<evidence type="ECO:0000313" key="7">
    <source>
        <dbReference type="EMBL" id="AET37492.1"/>
    </source>
</evidence>
<keyword evidence="8" id="KW-1185">Reference proteome</keyword>
<dbReference type="InParanoid" id="G8JN28"/>
<dbReference type="GO" id="GO:0016075">
    <property type="term" value="P:rRNA catabolic process"/>
    <property type="evidence" value="ECO:0007669"/>
    <property type="project" value="TreeGrafter"/>
</dbReference>
<dbReference type="HOGENOM" id="CLU_063514_2_1_1"/>
<evidence type="ECO:0000256" key="4">
    <source>
        <dbReference type="ARBA" id="ARBA00022835"/>
    </source>
</evidence>
<dbReference type="GO" id="GO:0000176">
    <property type="term" value="C:nuclear exosome (RNase complex)"/>
    <property type="evidence" value="ECO:0007669"/>
    <property type="project" value="EnsemblFungi"/>
</dbReference>
<dbReference type="GO" id="GO:0071028">
    <property type="term" value="P:nuclear mRNA surveillance"/>
    <property type="evidence" value="ECO:0007669"/>
    <property type="project" value="TreeGrafter"/>
</dbReference>
<dbReference type="GeneID" id="11469644"/>
<dbReference type="OMA" id="SYKCPAT"/>
<sequence>MSISVLEHVDGSSQYWTPTTSLICSVSGPIEPKARQEIPQHLAIEIIFRPASGPSTTREKLLEERIRAAVTPMVETFLHPRQLCQITFQALKSVGQYSHMELNSAINAAFLALIDAGIPLKSVFTSVTVSVDEDGRKFVNPDVNRLQTAKSVSTVAFKISTGNNTLLLLHSDGSFDESTLFGVLELAEQECVRLSKEFRKLIAEKLGKDFIWKQPANLKN</sequence>
<dbReference type="KEGG" id="erc:Ecym_1249"/>
<evidence type="ECO:0000313" key="8">
    <source>
        <dbReference type="Proteomes" id="UP000006790"/>
    </source>
</evidence>
<comment type="subcellular location">
    <subcellularLocation>
        <location evidence="1">Nucleus</location>
    </subcellularLocation>
</comment>
<dbReference type="EMBL" id="CP002497">
    <property type="protein sequence ID" value="AET37492.1"/>
    <property type="molecule type" value="Genomic_DNA"/>
</dbReference>
<dbReference type="GO" id="GO:0034475">
    <property type="term" value="P:U4 snRNA 3'-end processing"/>
    <property type="evidence" value="ECO:0007669"/>
    <property type="project" value="TreeGrafter"/>
</dbReference>
<accession>G8JN28</accession>
<dbReference type="eggNOG" id="KOG1069">
    <property type="taxonomic scope" value="Eukaryota"/>
</dbReference>
<reference evidence="8" key="1">
    <citation type="journal article" date="2012" name="G3 (Bethesda)">
        <title>Pichia sorbitophila, an interspecies yeast hybrid reveals early steps of genome resolution following polyploidization.</title>
        <authorList>
            <person name="Leh Louis V."/>
            <person name="Despons L."/>
            <person name="Friedrich A."/>
            <person name="Martin T."/>
            <person name="Durrens P."/>
            <person name="Casaregola S."/>
            <person name="Neuveglise C."/>
            <person name="Fairhead C."/>
            <person name="Marck C."/>
            <person name="Cruz J.A."/>
            <person name="Straub M.L."/>
            <person name="Kugler V."/>
            <person name="Sacerdot C."/>
            <person name="Uzunov Z."/>
            <person name="Thierry A."/>
            <person name="Weiss S."/>
            <person name="Bleykasten C."/>
            <person name="De Montigny J."/>
            <person name="Jacques N."/>
            <person name="Jung P."/>
            <person name="Lemaire M."/>
            <person name="Mallet S."/>
            <person name="Morel G."/>
            <person name="Richard G.F."/>
            <person name="Sarkar A."/>
            <person name="Savel G."/>
            <person name="Schacherer J."/>
            <person name="Seret M.L."/>
            <person name="Talla E."/>
            <person name="Samson G."/>
            <person name="Jubin C."/>
            <person name="Poulain J."/>
            <person name="Vacherie B."/>
            <person name="Barbe V."/>
            <person name="Pelletier E."/>
            <person name="Sherman D.J."/>
            <person name="Westhof E."/>
            <person name="Weissenbach J."/>
            <person name="Baret P.V."/>
            <person name="Wincker P."/>
            <person name="Gaillardin C."/>
            <person name="Dujon B."/>
            <person name="Souciet J.L."/>
        </authorList>
    </citation>
    <scope>NUCLEOTIDE SEQUENCE [LARGE SCALE GENOMIC DNA]</scope>
    <source>
        <strain evidence="8">CBS 270.75 / DBVPG 7215 / KCTC 17166 / NRRL Y-17582</strain>
    </source>
</reference>
<dbReference type="AlphaFoldDB" id="G8JN28"/>
<dbReference type="RefSeq" id="XP_003644309.1">
    <property type="nucleotide sequence ID" value="XM_003644261.1"/>
</dbReference>
<protein>
    <recommendedName>
        <fullName evidence="6">Exoribonuclease phosphorolytic domain-containing protein</fullName>
    </recommendedName>
</protein>
<dbReference type="Proteomes" id="UP000006790">
    <property type="component" value="Chromosome 1"/>
</dbReference>
<dbReference type="GO" id="GO:0003723">
    <property type="term" value="F:RNA binding"/>
    <property type="evidence" value="ECO:0007669"/>
    <property type="project" value="TreeGrafter"/>
</dbReference>
<dbReference type="InterPro" id="IPR001247">
    <property type="entry name" value="ExoRNase_PH_dom1"/>
</dbReference>
<dbReference type="FunCoup" id="G8JN28">
    <property type="interactions" value="272"/>
</dbReference>
<dbReference type="GO" id="GO:0071042">
    <property type="term" value="P:nuclear polyadenylation-dependent mRNA catabolic process"/>
    <property type="evidence" value="ECO:0007669"/>
    <property type="project" value="EnsemblFungi"/>
</dbReference>
<dbReference type="InterPro" id="IPR020568">
    <property type="entry name" value="Ribosomal_Su5_D2-typ_SF"/>
</dbReference>
<dbReference type="SUPFAM" id="SSF55666">
    <property type="entry name" value="Ribonuclease PH domain 2-like"/>
    <property type="match status" value="1"/>
</dbReference>
<proteinExistence type="inferred from homology"/>
<dbReference type="Pfam" id="PF01138">
    <property type="entry name" value="RNase_PH"/>
    <property type="match status" value="1"/>
</dbReference>
<dbReference type="PANTHER" id="PTHR11953:SF1">
    <property type="entry name" value="EXOSOME COMPLEX COMPONENT RRP46"/>
    <property type="match status" value="1"/>
</dbReference>
<dbReference type="Gene3D" id="3.30.230.70">
    <property type="entry name" value="GHMP Kinase, N-terminal domain"/>
    <property type="match status" value="1"/>
</dbReference>
<evidence type="ECO:0000256" key="5">
    <source>
        <dbReference type="ARBA" id="ARBA00023242"/>
    </source>
</evidence>